<dbReference type="SUPFAM" id="SSF56104">
    <property type="entry name" value="SAICAR synthase-like"/>
    <property type="match status" value="1"/>
</dbReference>
<dbReference type="Proteomes" id="UP001174677">
    <property type="component" value="Chromosome 5"/>
</dbReference>
<evidence type="ECO:0000256" key="4">
    <source>
        <dbReference type="ARBA" id="ARBA00022777"/>
    </source>
</evidence>
<evidence type="ECO:0000256" key="6">
    <source>
        <dbReference type="PIRNR" id="PIRNR037274"/>
    </source>
</evidence>
<evidence type="ECO:0000256" key="2">
    <source>
        <dbReference type="ARBA" id="ARBA00022737"/>
    </source>
</evidence>
<dbReference type="InterPro" id="IPR027484">
    <property type="entry name" value="PInositol-4-P-5-kinase_N"/>
</dbReference>
<keyword evidence="3 6" id="KW-0547">Nucleotide-binding</keyword>
<dbReference type="InterPro" id="IPR023610">
    <property type="entry name" value="PInositol-4/5-P-5/4-kinase"/>
</dbReference>
<sequence>MSKEQSGVVKAWEATVRKTQAAKKRANSIFGTISVAHADDENEDDHDRSSRGALQEPYIAEKVLLNGDYYTGQWFDNLPCGQGKYLWTDGCMYIGEWNKGKKMGRGRFSWPSGACYEGEFKSGYMDGNGVYTGPSGDTYKGQWVMNLKHGYGVKSFANGDLYDGEWRRGLQEGHGKYQWTNGNHYVGDWKNGMICGKGTFVWNNGNRYDGNWEDGVPKGNGTFKWPDGTFYVGNWSKDPSEQNGTYYPAGSSTEQNLEWDPQDVYKIHLSDSQICPGEKVSILPSQKRLAVWNSSKCGGEKPRRMSVDGRVSVGIERPFDRLDMWDGEDDGGSDGNLMVRKAIEADLLGLHVEEGFPKCLPIKVPKVVKRQGETICKGHKNYELMLNLQLGIRHSVGRPAPVASLDLKASAFDPKEKVWTRFPSEGTKHTPPHQSSEFKWKDYCPLVFRTLRKLFKVDPADYMLSICGNDALRELSSPGKSGSFFYLTNDDRYMIKTMKKAEVKVLIRMLAAYYNHVRVFENTLVTKFFGLHCVKLTGATQKKVRFIIMGNLFCSEYIIHRRFDLKGSSLGRITDKPESEIESTTILKDLDLNFIFRLQKAWFQEFCRQVDRDCEFLEQERIMDYSLLVGLHFREVSHNGDLIPSATRINSGGETENDSGPRLSRADMDHLLLDPARWARIRLGLNMPARVERTMRRNDCESQLVGEPTGECYDVIMFFGIIDILQDYDISKKLEHAYKSIQYDPTSISAVDPKQYSRRFRDFIFKIFTEEA</sequence>
<dbReference type="Pfam" id="PF01504">
    <property type="entry name" value="PIP5K"/>
    <property type="match status" value="1"/>
</dbReference>
<evidence type="ECO:0000313" key="9">
    <source>
        <dbReference type="Proteomes" id="UP001174677"/>
    </source>
</evidence>
<dbReference type="SMART" id="SM00698">
    <property type="entry name" value="MORN"/>
    <property type="match status" value="7"/>
</dbReference>
<dbReference type="Gene3D" id="3.30.810.10">
    <property type="entry name" value="2-Layer Sandwich"/>
    <property type="match status" value="1"/>
</dbReference>
<protein>
    <recommendedName>
        <fullName evidence="6">Phosphatidylinositol 4-phosphate 5-kinase</fullName>
        <ecNumber evidence="6">2.7.1.68</ecNumber>
    </recommendedName>
</protein>
<keyword evidence="4 6" id="KW-0418">Kinase</keyword>
<keyword evidence="2" id="KW-0677">Repeat</keyword>
<dbReference type="InterPro" id="IPR003409">
    <property type="entry name" value="MORN"/>
</dbReference>
<dbReference type="PANTHER" id="PTHR23086">
    <property type="entry name" value="PHOSPHATIDYLINOSITOL-4-PHOSPHATE 5-KINASE"/>
    <property type="match status" value="1"/>
</dbReference>
<dbReference type="Pfam" id="PF02493">
    <property type="entry name" value="MORN"/>
    <property type="match status" value="7"/>
</dbReference>
<comment type="catalytic activity">
    <reaction evidence="6">
        <text>a 1,2-diacyl-sn-glycero-3-phospho-(1D-myo-inositol 4-phosphate) + ATP = a 1,2-diacyl-sn-glycero-3-phospho-(1D-myo-inositol-4,5-bisphosphate) + ADP + H(+)</text>
        <dbReference type="Rhea" id="RHEA:14425"/>
        <dbReference type="ChEBI" id="CHEBI:15378"/>
        <dbReference type="ChEBI" id="CHEBI:30616"/>
        <dbReference type="ChEBI" id="CHEBI:58178"/>
        <dbReference type="ChEBI" id="CHEBI:58456"/>
        <dbReference type="ChEBI" id="CHEBI:456216"/>
        <dbReference type="EC" id="2.7.1.68"/>
    </reaction>
</comment>
<dbReference type="PANTHER" id="PTHR23086:SF29">
    <property type="entry name" value="PHOSPHATIDYLINOSITOL 4-PHOSPHATE 5-KINASE 4"/>
    <property type="match status" value="1"/>
</dbReference>
<dbReference type="Gene3D" id="2.20.110.10">
    <property type="entry name" value="Histone H3 K4-specific methyltransferase SET7/9 N-terminal domain"/>
    <property type="match status" value="4"/>
</dbReference>
<keyword evidence="9" id="KW-1185">Reference proteome</keyword>
<accession>A0ABQ9ML12</accession>
<dbReference type="PIRSF" id="PIRSF037274">
    <property type="entry name" value="PIP5K_plant_prd"/>
    <property type="match status" value="1"/>
</dbReference>
<dbReference type="PROSITE" id="PS51455">
    <property type="entry name" value="PIPK"/>
    <property type="match status" value="1"/>
</dbReference>
<keyword evidence="1 6" id="KW-0808">Transferase</keyword>
<dbReference type="CDD" id="cd17302">
    <property type="entry name" value="PIPKc_AtPIP5K_like"/>
    <property type="match status" value="1"/>
</dbReference>
<organism evidence="8 9">
    <name type="scientific">Hevea brasiliensis</name>
    <name type="common">Para rubber tree</name>
    <name type="synonym">Siphonia brasiliensis</name>
    <dbReference type="NCBI Taxonomy" id="3981"/>
    <lineage>
        <taxon>Eukaryota</taxon>
        <taxon>Viridiplantae</taxon>
        <taxon>Streptophyta</taxon>
        <taxon>Embryophyta</taxon>
        <taxon>Tracheophyta</taxon>
        <taxon>Spermatophyta</taxon>
        <taxon>Magnoliopsida</taxon>
        <taxon>eudicotyledons</taxon>
        <taxon>Gunneridae</taxon>
        <taxon>Pentapetalae</taxon>
        <taxon>rosids</taxon>
        <taxon>fabids</taxon>
        <taxon>Malpighiales</taxon>
        <taxon>Euphorbiaceae</taxon>
        <taxon>Crotonoideae</taxon>
        <taxon>Micrandreae</taxon>
        <taxon>Hevea</taxon>
    </lineage>
</organism>
<evidence type="ECO:0000256" key="3">
    <source>
        <dbReference type="ARBA" id="ARBA00022741"/>
    </source>
</evidence>
<dbReference type="EC" id="2.7.1.68" evidence="6"/>
<dbReference type="InterPro" id="IPR017163">
    <property type="entry name" value="PIno-4-P-5_kinase_pln"/>
</dbReference>
<keyword evidence="5 6" id="KW-0067">ATP-binding</keyword>
<evidence type="ECO:0000313" key="8">
    <source>
        <dbReference type="EMBL" id="KAJ9180989.1"/>
    </source>
</evidence>
<evidence type="ECO:0000256" key="1">
    <source>
        <dbReference type="ARBA" id="ARBA00022679"/>
    </source>
</evidence>
<dbReference type="InterPro" id="IPR002498">
    <property type="entry name" value="PInositol-4-P-4/5-kinase_core"/>
</dbReference>
<dbReference type="EMBL" id="JARPOI010000005">
    <property type="protein sequence ID" value="KAJ9180989.1"/>
    <property type="molecule type" value="Genomic_DNA"/>
</dbReference>
<dbReference type="SMART" id="SM00330">
    <property type="entry name" value="PIPKc"/>
    <property type="match status" value="1"/>
</dbReference>
<feature type="domain" description="PIPK" evidence="7">
    <location>
        <begin position="378"/>
        <end position="768"/>
    </location>
</feature>
<dbReference type="InterPro" id="IPR027483">
    <property type="entry name" value="PInositol-4-P-4/5-kinase_C_sf"/>
</dbReference>
<proteinExistence type="predicted"/>
<evidence type="ECO:0000256" key="5">
    <source>
        <dbReference type="ARBA" id="ARBA00022840"/>
    </source>
</evidence>
<name>A0ABQ9ML12_HEVBR</name>
<dbReference type="SUPFAM" id="SSF82185">
    <property type="entry name" value="Histone H3 K4-specific methyltransferase SET7/9 N-terminal domain"/>
    <property type="match status" value="2"/>
</dbReference>
<reference evidence="8" key="1">
    <citation type="journal article" date="2023" name="Plant Biotechnol. J.">
        <title>Chromosome-level wild Hevea brasiliensis genome provides new tools for genomic-assisted breeding and valuable loci to elevate rubber yield.</title>
        <authorList>
            <person name="Cheng H."/>
            <person name="Song X."/>
            <person name="Hu Y."/>
            <person name="Wu T."/>
            <person name="Yang Q."/>
            <person name="An Z."/>
            <person name="Feng S."/>
            <person name="Deng Z."/>
            <person name="Wu W."/>
            <person name="Zeng X."/>
            <person name="Tu M."/>
            <person name="Wang X."/>
            <person name="Huang H."/>
        </authorList>
    </citation>
    <scope>NUCLEOTIDE SEQUENCE</scope>
    <source>
        <strain evidence="8">MT/VB/25A 57/8</strain>
    </source>
</reference>
<evidence type="ECO:0000259" key="7">
    <source>
        <dbReference type="PROSITE" id="PS51455"/>
    </source>
</evidence>
<gene>
    <name evidence="8" type="ORF">P3X46_009166</name>
</gene>
<dbReference type="Gene3D" id="3.30.800.10">
    <property type="entry name" value="Phosphatidylinositol Phosphate Kinase II Beta"/>
    <property type="match status" value="1"/>
</dbReference>
<comment type="caution">
    <text evidence="8">The sequence shown here is derived from an EMBL/GenBank/DDBJ whole genome shotgun (WGS) entry which is preliminary data.</text>
</comment>